<keyword evidence="2" id="KW-0732">Signal</keyword>
<feature type="chain" id="PRO_5042873834" evidence="2">
    <location>
        <begin position="20"/>
        <end position="574"/>
    </location>
</feature>
<accession>A0AAQ3M1Q3</accession>
<feature type="domain" description="Beta-lactamase-like ARB-00930-like C-terminal" evidence="4">
    <location>
        <begin position="422"/>
        <end position="560"/>
    </location>
</feature>
<evidence type="ECO:0000256" key="1">
    <source>
        <dbReference type="ARBA" id="ARBA00038473"/>
    </source>
</evidence>
<dbReference type="Pfam" id="PF00144">
    <property type="entry name" value="Beta-lactamase"/>
    <property type="match status" value="1"/>
</dbReference>
<dbReference type="InterPro" id="IPR051478">
    <property type="entry name" value="Beta-lactamase-like_AB/R"/>
</dbReference>
<evidence type="ECO:0000259" key="3">
    <source>
        <dbReference type="Pfam" id="PF00144"/>
    </source>
</evidence>
<dbReference type="PANTHER" id="PTHR22935">
    <property type="entry name" value="PENICILLIN-BINDING PROTEIN"/>
    <property type="match status" value="1"/>
</dbReference>
<dbReference type="Pfam" id="PF26335">
    <property type="entry name" value="ARB_00930_C"/>
    <property type="match status" value="1"/>
</dbReference>
<dbReference type="InterPro" id="IPR058664">
    <property type="entry name" value="ARB_00930-like_C"/>
</dbReference>
<dbReference type="EMBL" id="CP138581">
    <property type="protein sequence ID" value="WPG98240.1"/>
    <property type="molecule type" value="Genomic_DNA"/>
</dbReference>
<dbReference type="AlphaFoldDB" id="A0AAQ3M1Q3"/>
<dbReference type="PANTHER" id="PTHR22935:SF95">
    <property type="entry name" value="BETA-LACTAMASE-LIKE 1-RELATED"/>
    <property type="match status" value="1"/>
</dbReference>
<keyword evidence="6" id="KW-1185">Reference proteome</keyword>
<dbReference type="SUPFAM" id="SSF56601">
    <property type="entry name" value="beta-lactamase/transpeptidase-like"/>
    <property type="match status" value="1"/>
</dbReference>
<organism evidence="5 6">
    <name type="scientific">Acrodontium crateriforme</name>
    <dbReference type="NCBI Taxonomy" id="150365"/>
    <lineage>
        <taxon>Eukaryota</taxon>
        <taxon>Fungi</taxon>
        <taxon>Dikarya</taxon>
        <taxon>Ascomycota</taxon>
        <taxon>Pezizomycotina</taxon>
        <taxon>Dothideomycetes</taxon>
        <taxon>Dothideomycetidae</taxon>
        <taxon>Mycosphaerellales</taxon>
        <taxon>Teratosphaeriaceae</taxon>
        <taxon>Acrodontium</taxon>
    </lineage>
</organism>
<dbReference type="InterPro" id="IPR012338">
    <property type="entry name" value="Beta-lactam/transpept-like"/>
</dbReference>
<evidence type="ECO:0000256" key="2">
    <source>
        <dbReference type="SAM" id="SignalP"/>
    </source>
</evidence>
<proteinExistence type="inferred from homology"/>
<dbReference type="Proteomes" id="UP001303373">
    <property type="component" value="Chromosome 2"/>
</dbReference>
<name>A0AAQ3M1Q3_9PEZI</name>
<sequence>MAPLIQWAIALAAASYATAKCYDPSPAFPVPSWNNGAPENLQPAFQSIQKKLEALVADKKFDASSFSVAVTSSSETLWSQYHTAREHNKTRPGDMNVDEDSIYRIASITKTFTTLAILQQQKAGNLSLDDPIDKYIPELAEENSGALPWKDITLRILASQLSGIPREFTMSDLAESFPDPTIIGFPPAKGRLQVCERHGKRVPCTRKQLLDALKAYKPVFAPNQKSTYSNIAFEILGLVIENVSGLSYEEYIQEAIFDEVGMPSATISSPRSDGHAVLPVIPNGNFWDNDLGIQNPTGGIFVSSADLTKYVRYIVTHFNSLVTGVNWLMPASWSVGMNSFYGMPFEIFRTEKILKDSNRPVTFVTKGGSLPGYYSLILILEEYGLGITLLVGGQYPLLAQIREIVTVELVQHAEAVIWRSIENTHAKRYTAVEPSLNSSLELAASPSNGLTLNSFISNGTDIFKTLIPIWVDQREEGVTEPWRIQLVPTYLYKNETNQQGEIWRMTISYERDDKQKHDIWDDFCIADIDPVSYDGLPVTEIVFWHEEGKVELPAWQVMMEVKSDTEMLEVQIDL</sequence>
<evidence type="ECO:0000313" key="6">
    <source>
        <dbReference type="Proteomes" id="UP001303373"/>
    </source>
</evidence>
<reference evidence="5 6" key="1">
    <citation type="submission" date="2023-11" db="EMBL/GenBank/DDBJ databases">
        <title>An acidophilic fungus is an integral part of prey digestion in a carnivorous sundew plant.</title>
        <authorList>
            <person name="Tsai I.J."/>
        </authorList>
    </citation>
    <scope>NUCLEOTIDE SEQUENCE [LARGE SCALE GENOMIC DNA]</scope>
    <source>
        <strain evidence="5">169a</strain>
    </source>
</reference>
<evidence type="ECO:0000313" key="5">
    <source>
        <dbReference type="EMBL" id="WPG98240.1"/>
    </source>
</evidence>
<dbReference type="InterPro" id="IPR001466">
    <property type="entry name" value="Beta-lactam-related"/>
</dbReference>
<comment type="similarity">
    <text evidence="1">Belongs to the beta-lactamase family.</text>
</comment>
<feature type="domain" description="Beta-lactamase-related" evidence="3">
    <location>
        <begin position="63"/>
        <end position="396"/>
    </location>
</feature>
<evidence type="ECO:0000259" key="4">
    <source>
        <dbReference type="Pfam" id="PF26335"/>
    </source>
</evidence>
<protein>
    <submittedName>
        <fullName evidence="5">Beta-lactamase-like protein</fullName>
    </submittedName>
</protein>
<feature type="signal peptide" evidence="2">
    <location>
        <begin position="1"/>
        <end position="19"/>
    </location>
</feature>
<dbReference type="Gene3D" id="3.40.710.10">
    <property type="entry name" value="DD-peptidase/beta-lactamase superfamily"/>
    <property type="match status" value="1"/>
</dbReference>
<gene>
    <name evidence="5" type="ORF">R9X50_00102800</name>
</gene>